<name>A0A8T2LV11_ASTMX</name>
<sequence length="114" mass="12444">MLQSPQMLIHCLPPTASGRSKGWSKCSVKSAISYMLEIKPMGTSITTLLQTPRTADDSSTQMKQPRLVSLGNPNAGVQYIIVATNDHVAIPLQDESLACFTNNCVIYVIHKQLV</sequence>
<accession>A0A8T2LV11</accession>
<comment type="caution">
    <text evidence="1">The sequence shown here is derived from an EMBL/GenBank/DDBJ whole genome shotgun (WGS) entry which is preliminary data.</text>
</comment>
<dbReference type="AlphaFoldDB" id="A0A8T2LV11"/>
<proteinExistence type="predicted"/>
<organism evidence="1 2">
    <name type="scientific">Astyanax mexicanus</name>
    <name type="common">Blind cave fish</name>
    <name type="synonym">Astyanax fasciatus mexicanus</name>
    <dbReference type="NCBI Taxonomy" id="7994"/>
    <lineage>
        <taxon>Eukaryota</taxon>
        <taxon>Metazoa</taxon>
        <taxon>Chordata</taxon>
        <taxon>Craniata</taxon>
        <taxon>Vertebrata</taxon>
        <taxon>Euteleostomi</taxon>
        <taxon>Actinopterygii</taxon>
        <taxon>Neopterygii</taxon>
        <taxon>Teleostei</taxon>
        <taxon>Ostariophysi</taxon>
        <taxon>Characiformes</taxon>
        <taxon>Characoidei</taxon>
        <taxon>Acestrorhamphidae</taxon>
        <taxon>Acestrorhamphinae</taxon>
        <taxon>Astyanax</taxon>
    </lineage>
</organism>
<gene>
    <name evidence="1" type="ORF">AMEX_G12535</name>
</gene>
<reference evidence="1 2" key="1">
    <citation type="submission" date="2021-07" db="EMBL/GenBank/DDBJ databases">
        <authorList>
            <person name="Imarazene B."/>
            <person name="Zahm M."/>
            <person name="Klopp C."/>
            <person name="Cabau C."/>
            <person name="Beille S."/>
            <person name="Jouanno E."/>
            <person name="Castinel A."/>
            <person name="Lluch J."/>
            <person name="Gil L."/>
            <person name="Kuchtly C."/>
            <person name="Lopez Roques C."/>
            <person name="Donnadieu C."/>
            <person name="Parrinello H."/>
            <person name="Journot L."/>
            <person name="Du K."/>
            <person name="Schartl M."/>
            <person name="Retaux S."/>
            <person name="Guiguen Y."/>
        </authorList>
    </citation>
    <scope>NUCLEOTIDE SEQUENCE [LARGE SCALE GENOMIC DNA]</scope>
    <source>
        <strain evidence="1">Pach_M1</strain>
        <tissue evidence="1">Testis</tissue>
    </source>
</reference>
<evidence type="ECO:0000313" key="1">
    <source>
        <dbReference type="EMBL" id="KAG9273405.1"/>
    </source>
</evidence>
<evidence type="ECO:0000313" key="2">
    <source>
        <dbReference type="Proteomes" id="UP000752171"/>
    </source>
</evidence>
<protein>
    <submittedName>
        <fullName evidence="1">Uncharacterized protein</fullName>
    </submittedName>
</protein>
<dbReference type="Proteomes" id="UP000752171">
    <property type="component" value="Unassembled WGS sequence"/>
</dbReference>
<dbReference type="EMBL" id="JAICCE010000009">
    <property type="protein sequence ID" value="KAG9273405.1"/>
    <property type="molecule type" value="Genomic_DNA"/>
</dbReference>